<organism evidence="7 8">
    <name type="scientific">Actinocorallia longicatena</name>
    <dbReference type="NCBI Taxonomy" id="111803"/>
    <lineage>
        <taxon>Bacteria</taxon>
        <taxon>Bacillati</taxon>
        <taxon>Actinomycetota</taxon>
        <taxon>Actinomycetes</taxon>
        <taxon>Streptosporangiales</taxon>
        <taxon>Thermomonosporaceae</taxon>
        <taxon>Actinocorallia</taxon>
    </lineage>
</organism>
<feature type="domain" description="HTH tetR-type" evidence="6">
    <location>
        <begin position="33"/>
        <end position="93"/>
    </location>
</feature>
<keyword evidence="8" id="KW-1185">Reference proteome</keyword>
<proteinExistence type="predicted"/>
<dbReference type="InterPro" id="IPR009057">
    <property type="entry name" value="Homeodomain-like_sf"/>
</dbReference>
<dbReference type="PROSITE" id="PS50977">
    <property type="entry name" value="HTH_TETR_2"/>
    <property type="match status" value="1"/>
</dbReference>
<gene>
    <name evidence="7" type="ORF">GCM10010468_62380</name>
</gene>
<sequence length="209" mass="23152">MNESDAQLAGEYGADRPGLPRGRARLPVDVVRREQRRRLLRAVISAVAGKGYAHTTVGDVVARARVSRKAFYEHFRDLEHAFLSACAGAERQVVKDLSGAAREGVTAEEMLRDGLRAYLRLVEREPEFTRCLLVELPPVALEGRVAAHRRVGDLLRIWRDFAHPSRPPLPDALYLAAVGAIAELLTAHLGEPATALEEPAWEILRRLLA</sequence>
<feature type="DNA-binding region" description="H-T-H motif" evidence="4">
    <location>
        <begin position="56"/>
        <end position="75"/>
    </location>
</feature>
<dbReference type="PANTHER" id="PTHR47506">
    <property type="entry name" value="TRANSCRIPTIONAL REGULATORY PROTEIN"/>
    <property type="match status" value="1"/>
</dbReference>
<reference evidence="8" key="1">
    <citation type="journal article" date="2019" name="Int. J. Syst. Evol. Microbiol.">
        <title>The Global Catalogue of Microorganisms (GCM) 10K type strain sequencing project: providing services to taxonomists for standard genome sequencing and annotation.</title>
        <authorList>
            <consortium name="The Broad Institute Genomics Platform"/>
            <consortium name="The Broad Institute Genome Sequencing Center for Infectious Disease"/>
            <person name="Wu L."/>
            <person name="Ma J."/>
        </authorList>
    </citation>
    <scope>NUCLEOTIDE SEQUENCE [LARGE SCALE GENOMIC DNA]</scope>
    <source>
        <strain evidence="8">JCM 9377</strain>
    </source>
</reference>
<evidence type="ECO:0000256" key="3">
    <source>
        <dbReference type="ARBA" id="ARBA00023163"/>
    </source>
</evidence>
<dbReference type="Pfam" id="PF00440">
    <property type="entry name" value="TetR_N"/>
    <property type="match status" value="1"/>
</dbReference>
<keyword evidence="1" id="KW-0805">Transcription regulation</keyword>
<keyword evidence="3" id="KW-0804">Transcription</keyword>
<evidence type="ECO:0000256" key="1">
    <source>
        <dbReference type="ARBA" id="ARBA00023015"/>
    </source>
</evidence>
<dbReference type="InterPro" id="IPR001647">
    <property type="entry name" value="HTH_TetR"/>
</dbReference>
<evidence type="ECO:0000313" key="8">
    <source>
        <dbReference type="Proteomes" id="UP001501237"/>
    </source>
</evidence>
<dbReference type="Gene3D" id="1.10.357.10">
    <property type="entry name" value="Tetracycline Repressor, domain 2"/>
    <property type="match status" value="1"/>
</dbReference>
<accession>A0ABP6QIS2</accession>
<feature type="region of interest" description="Disordered" evidence="5">
    <location>
        <begin position="1"/>
        <end position="20"/>
    </location>
</feature>
<evidence type="ECO:0000313" key="7">
    <source>
        <dbReference type="EMBL" id="GAA3231333.1"/>
    </source>
</evidence>
<dbReference type="Proteomes" id="UP001501237">
    <property type="component" value="Unassembled WGS sequence"/>
</dbReference>
<dbReference type="PANTHER" id="PTHR47506:SF6">
    <property type="entry name" value="HTH-TYPE TRANSCRIPTIONAL REPRESSOR NEMR"/>
    <property type="match status" value="1"/>
</dbReference>
<evidence type="ECO:0000256" key="5">
    <source>
        <dbReference type="SAM" id="MobiDB-lite"/>
    </source>
</evidence>
<comment type="caution">
    <text evidence="7">The sequence shown here is derived from an EMBL/GenBank/DDBJ whole genome shotgun (WGS) entry which is preliminary data.</text>
</comment>
<evidence type="ECO:0000256" key="4">
    <source>
        <dbReference type="PROSITE-ProRule" id="PRU00335"/>
    </source>
</evidence>
<dbReference type="EMBL" id="BAAAUV010000021">
    <property type="protein sequence ID" value="GAA3231333.1"/>
    <property type="molecule type" value="Genomic_DNA"/>
</dbReference>
<name>A0ABP6QIS2_9ACTN</name>
<keyword evidence="2 4" id="KW-0238">DNA-binding</keyword>
<protein>
    <recommendedName>
        <fullName evidence="6">HTH tetR-type domain-containing protein</fullName>
    </recommendedName>
</protein>
<evidence type="ECO:0000256" key="2">
    <source>
        <dbReference type="ARBA" id="ARBA00023125"/>
    </source>
</evidence>
<dbReference type="SUPFAM" id="SSF46689">
    <property type="entry name" value="Homeodomain-like"/>
    <property type="match status" value="1"/>
</dbReference>
<dbReference type="RefSeq" id="WP_344835465.1">
    <property type="nucleotide sequence ID" value="NZ_BAAAUV010000021.1"/>
</dbReference>
<evidence type="ECO:0000259" key="6">
    <source>
        <dbReference type="PROSITE" id="PS50977"/>
    </source>
</evidence>